<dbReference type="Gene3D" id="1.10.150.780">
    <property type="entry name" value="Vps16, C-terminal region"/>
    <property type="match status" value="1"/>
</dbReference>
<evidence type="ECO:0000256" key="2">
    <source>
        <dbReference type="PIRNR" id="PIRNR007949"/>
    </source>
</evidence>
<dbReference type="PANTHER" id="PTHR12811:SF0">
    <property type="entry name" value="VACUOLAR PROTEIN SORTING-ASSOCIATED PROTEIN 16 HOMOLOG"/>
    <property type="match status" value="1"/>
</dbReference>
<gene>
    <name evidence="5" type="ORF">PCOS0759_LOCUS8113</name>
</gene>
<dbReference type="GO" id="GO:0030897">
    <property type="term" value="C:HOPS complex"/>
    <property type="evidence" value="ECO:0007669"/>
    <property type="project" value="TreeGrafter"/>
</dbReference>
<dbReference type="InterPro" id="IPR016534">
    <property type="entry name" value="VPS16"/>
</dbReference>
<comment type="similarity">
    <text evidence="1 2">Belongs to the VPS16 family.</text>
</comment>
<dbReference type="GO" id="GO:0006886">
    <property type="term" value="P:intracellular protein transport"/>
    <property type="evidence" value="ECO:0007669"/>
    <property type="project" value="InterPro"/>
</dbReference>
<evidence type="ECO:0000259" key="4">
    <source>
        <dbReference type="Pfam" id="PF04841"/>
    </source>
</evidence>
<dbReference type="EMBL" id="HBGD01009872">
    <property type="protein sequence ID" value="CAD9084859.1"/>
    <property type="molecule type" value="Transcribed_RNA"/>
</dbReference>
<reference evidence="5" key="1">
    <citation type="submission" date="2021-01" db="EMBL/GenBank/DDBJ databases">
        <authorList>
            <person name="Corre E."/>
            <person name="Pelletier E."/>
            <person name="Niang G."/>
            <person name="Scheremetjew M."/>
            <person name="Finn R."/>
            <person name="Kale V."/>
            <person name="Holt S."/>
            <person name="Cochrane G."/>
            <person name="Meng A."/>
            <person name="Brown T."/>
            <person name="Cohen L."/>
        </authorList>
    </citation>
    <scope>NUCLEOTIDE SEQUENCE</scope>
    <source>
        <strain evidence="5">WS</strain>
    </source>
</reference>
<dbReference type="InterPro" id="IPR006925">
    <property type="entry name" value="Vps16_C"/>
</dbReference>
<dbReference type="GO" id="GO:0016197">
    <property type="term" value="P:endosomal transport"/>
    <property type="evidence" value="ECO:0007669"/>
    <property type="project" value="TreeGrafter"/>
</dbReference>
<dbReference type="GO" id="GO:0003779">
    <property type="term" value="F:actin binding"/>
    <property type="evidence" value="ECO:0007669"/>
    <property type="project" value="TreeGrafter"/>
</dbReference>
<evidence type="ECO:0000259" key="3">
    <source>
        <dbReference type="Pfam" id="PF04840"/>
    </source>
</evidence>
<organism evidence="5">
    <name type="scientific">Percolomonas cosmopolitus</name>
    <dbReference type="NCBI Taxonomy" id="63605"/>
    <lineage>
        <taxon>Eukaryota</taxon>
        <taxon>Discoba</taxon>
        <taxon>Heterolobosea</taxon>
        <taxon>Tetramitia</taxon>
        <taxon>Eutetramitia</taxon>
        <taxon>Percolomonadidae</taxon>
        <taxon>Percolomonas</taxon>
    </lineage>
</organism>
<name>A0A7S1KT06_9EUKA</name>
<dbReference type="InterPro" id="IPR038132">
    <property type="entry name" value="Vps16_C_sf"/>
</dbReference>
<dbReference type="PIRSF" id="PIRSF007949">
    <property type="entry name" value="VPS16"/>
    <property type="match status" value="1"/>
</dbReference>
<dbReference type="Pfam" id="PF04841">
    <property type="entry name" value="Vps16_N"/>
    <property type="match status" value="1"/>
</dbReference>
<evidence type="ECO:0000313" key="5">
    <source>
        <dbReference type="EMBL" id="CAD9084859.1"/>
    </source>
</evidence>
<feature type="domain" description="Vps16 N-terminal" evidence="4">
    <location>
        <begin position="260"/>
        <end position="479"/>
    </location>
</feature>
<dbReference type="GO" id="GO:0005768">
    <property type="term" value="C:endosome"/>
    <property type="evidence" value="ECO:0007669"/>
    <property type="project" value="TreeGrafter"/>
</dbReference>
<accession>A0A7S1KT06</accession>
<protein>
    <recommendedName>
        <fullName evidence="6">Vacuolar protein sorting-associated protein 16 homolog</fullName>
    </recommendedName>
</protein>
<feature type="domain" description="Vps16 C-terminal" evidence="3">
    <location>
        <begin position="582"/>
        <end position="907"/>
    </location>
</feature>
<dbReference type="InterPro" id="IPR006926">
    <property type="entry name" value="Vps16_N"/>
</dbReference>
<dbReference type="PANTHER" id="PTHR12811">
    <property type="entry name" value="VACUOLAR PROTEIN SORTING VPS16"/>
    <property type="match status" value="1"/>
</dbReference>
<evidence type="ECO:0000256" key="1">
    <source>
        <dbReference type="ARBA" id="ARBA00009250"/>
    </source>
</evidence>
<dbReference type="GO" id="GO:0042144">
    <property type="term" value="P:vacuole fusion, non-autophagic"/>
    <property type="evidence" value="ECO:0007669"/>
    <property type="project" value="TreeGrafter"/>
</dbReference>
<evidence type="ECO:0008006" key="6">
    <source>
        <dbReference type="Google" id="ProtNLM"/>
    </source>
</evidence>
<sequence>MTTTTSSNWVRLSDQRFQLLPVFDSHPPLSKLSSLSPYLIATCPFTGEIAITRNTRRLVEHRLSAGKGLLVMSHSGHKLFQMEVGTQYGGHRGFTNNSSSESSSLVGLVDIPAEGVLFMHWIGEKLVLLCSDMKLYIILSGRVEMKISLDFDEDQRFLCGAGWIGGVVLLVRNQMKLECWLVSGLRDGDARCTPLADMKALFAPGEVETLTPDSEICMQVMINNGLSYVANQMSGKSANSGGIDLMEIDVLIGFPENLSCGDSLVVLNTMQCERQLTGMGPFLKMALSPKQDTLATISIDNESGDFFLRILDSKTKNLLNSTSKDSMPPDEVAWVGPDAVAVYWDWETLRKDKTSLLLMYDPKMNFTKFQFYGSVHLAPEVDGLRIIETSKTSFLQKVPGPLQEIFGIGSIGPAEEVYSSYQNFQRGSLMSLKKIRELPNLAAAVETCLKAASFEFDTSVQGQLLKAASYGKSFAQCKGFSHDKFANTCKTLRVLNAVRKPKIGMPLTFTQFLTLTPHGLISHLIARHHHYLALKMCEYLALPDEKTRVLLHWACSKVLQDEPAEEILRSIEEKLSSKKDNVSFAAIAATAFRNSKRSLAIELLRNEPMAGEQVPLLLKMNQQDAALTKAIESGETDLIYLVVLEMKQVRDADGLSKVMDNPQFAIAKNLLISYCKEQDIDFLKTMYEVLQAFKDAADMFVLQSFKVHDLPTKRKLLARAKDLFSRDKMSYEDAKATDNQRRLIDLQHELNDLIGKPIFSGFSISDTIYQLIFLSSQYPDLLKKAVSIKKEFKVSDKRFWWIKIRALAKSQRWEALERFAQAKKPPIGYRPFVEVCLDNGNEEEAKKYIPLVSEAFAKVELYCHPMIQNYEAAIQTAVAKKDVDQLKFIYSKCPDDYKQAITHHVQSIS</sequence>
<dbReference type="GO" id="GO:0005765">
    <property type="term" value="C:lysosomal membrane"/>
    <property type="evidence" value="ECO:0007669"/>
    <property type="project" value="TreeGrafter"/>
</dbReference>
<proteinExistence type="inferred from homology"/>
<dbReference type="AlphaFoldDB" id="A0A7S1KT06"/>
<dbReference type="Pfam" id="PF04840">
    <property type="entry name" value="Vps16_C"/>
    <property type="match status" value="1"/>
</dbReference>